<dbReference type="AlphaFoldDB" id="A0A926VLC9"/>
<name>A0A926VLC9_9CYAN</name>
<proteinExistence type="predicted"/>
<accession>A0A926VLC9</accession>
<dbReference type="EMBL" id="JACJPW010000144">
    <property type="protein sequence ID" value="MBD2185818.1"/>
    <property type="molecule type" value="Genomic_DNA"/>
</dbReference>
<dbReference type="Proteomes" id="UP000641646">
    <property type="component" value="Unassembled WGS sequence"/>
</dbReference>
<keyword evidence="2" id="KW-1185">Reference proteome</keyword>
<gene>
    <name evidence="1" type="ORF">H6G03_32945</name>
</gene>
<comment type="caution">
    <text evidence="1">The sequence shown here is derived from an EMBL/GenBank/DDBJ whole genome shotgun (WGS) entry which is preliminary data.</text>
</comment>
<evidence type="ECO:0000313" key="1">
    <source>
        <dbReference type="EMBL" id="MBD2185818.1"/>
    </source>
</evidence>
<reference evidence="1" key="2">
    <citation type="submission" date="2020-08" db="EMBL/GenBank/DDBJ databases">
        <authorList>
            <person name="Chen M."/>
            <person name="Teng W."/>
            <person name="Zhao L."/>
            <person name="Hu C."/>
            <person name="Zhou Y."/>
            <person name="Han B."/>
            <person name="Song L."/>
            <person name="Shu W."/>
        </authorList>
    </citation>
    <scope>NUCLEOTIDE SEQUENCE</scope>
    <source>
        <strain evidence="1">FACHB-1375</strain>
    </source>
</reference>
<reference evidence="1" key="1">
    <citation type="journal article" date="2015" name="ISME J.">
        <title>Draft Genome Sequence of Streptomyces incarnatus NRRL8089, which Produces the Nucleoside Antibiotic Sinefungin.</title>
        <authorList>
            <person name="Oshima K."/>
            <person name="Hattori M."/>
            <person name="Shimizu H."/>
            <person name="Fukuda K."/>
            <person name="Nemoto M."/>
            <person name="Inagaki K."/>
            <person name="Tamura T."/>
        </authorList>
    </citation>
    <scope>NUCLEOTIDE SEQUENCE</scope>
    <source>
        <strain evidence="1">FACHB-1375</strain>
    </source>
</reference>
<organism evidence="1 2">
    <name type="scientific">Aerosakkonema funiforme FACHB-1375</name>
    <dbReference type="NCBI Taxonomy" id="2949571"/>
    <lineage>
        <taxon>Bacteria</taxon>
        <taxon>Bacillati</taxon>
        <taxon>Cyanobacteriota</taxon>
        <taxon>Cyanophyceae</taxon>
        <taxon>Oscillatoriophycideae</taxon>
        <taxon>Aerosakkonematales</taxon>
        <taxon>Aerosakkonemataceae</taxon>
        <taxon>Aerosakkonema</taxon>
    </lineage>
</organism>
<protein>
    <submittedName>
        <fullName evidence="1">Uncharacterized protein</fullName>
    </submittedName>
</protein>
<sequence length="104" mass="12307">MYAPWLAIPIWWLGQTDLWLGNTLLAEKPKSMNAVYWYEEWFESVENAEQEEKSEQVKCESFEIVEQTMQPETVIQEIVQGKRKPKKNTTSAKQMTLFNLEDFT</sequence>
<evidence type="ECO:0000313" key="2">
    <source>
        <dbReference type="Proteomes" id="UP000641646"/>
    </source>
</evidence>